<keyword evidence="1" id="KW-0175">Coiled coil</keyword>
<comment type="caution">
    <text evidence="2">The sequence shown here is derived from an EMBL/GenBank/DDBJ whole genome shotgun (WGS) entry which is preliminary data.</text>
</comment>
<keyword evidence="3" id="KW-1185">Reference proteome</keyword>
<dbReference type="InterPro" id="IPR011009">
    <property type="entry name" value="Kinase-like_dom_sf"/>
</dbReference>
<dbReference type="Proteomes" id="UP000325081">
    <property type="component" value="Unassembled WGS sequence"/>
</dbReference>
<organism evidence="2 3">
    <name type="scientific">Striga asiatica</name>
    <name type="common">Asiatic witchweed</name>
    <name type="synonym">Buchnera asiatica</name>
    <dbReference type="NCBI Taxonomy" id="4170"/>
    <lineage>
        <taxon>Eukaryota</taxon>
        <taxon>Viridiplantae</taxon>
        <taxon>Streptophyta</taxon>
        <taxon>Embryophyta</taxon>
        <taxon>Tracheophyta</taxon>
        <taxon>Spermatophyta</taxon>
        <taxon>Magnoliopsida</taxon>
        <taxon>eudicotyledons</taxon>
        <taxon>Gunneridae</taxon>
        <taxon>Pentapetalae</taxon>
        <taxon>asterids</taxon>
        <taxon>lamiids</taxon>
        <taxon>Lamiales</taxon>
        <taxon>Orobanchaceae</taxon>
        <taxon>Buchnereae</taxon>
        <taxon>Striga</taxon>
    </lineage>
</organism>
<keyword evidence="2" id="KW-0808">Transferase</keyword>
<protein>
    <submittedName>
        <fullName evidence="2">Calcium-dependent protein kinase family protein</fullName>
    </submittedName>
</protein>
<proteinExistence type="predicted"/>
<evidence type="ECO:0000313" key="2">
    <source>
        <dbReference type="EMBL" id="GER34738.1"/>
    </source>
</evidence>
<dbReference type="SUPFAM" id="SSF56112">
    <property type="entry name" value="Protein kinase-like (PK-like)"/>
    <property type="match status" value="1"/>
</dbReference>
<evidence type="ECO:0000256" key="1">
    <source>
        <dbReference type="SAM" id="Coils"/>
    </source>
</evidence>
<dbReference type="AlphaFoldDB" id="A0A5A7PQ09"/>
<dbReference type="Gene3D" id="1.10.510.10">
    <property type="entry name" value="Transferase(Phosphotransferase) domain 1"/>
    <property type="match status" value="1"/>
</dbReference>
<evidence type="ECO:0000313" key="3">
    <source>
        <dbReference type="Proteomes" id="UP000325081"/>
    </source>
</evidence>
<reference evidence="3" key="1">
    <citation type="journal article" date="2019" name="Curr. Biol.">
        <title>Genome Sequence of Striga asiatica Provides Insight into the Evolution of Plant Parasitism.</title>
        <authorList>
            <person name="Yoshida S."/>
            <person name="Kim S."/>
            <person name="Wafula E.K."/>
            <person name="Tanskanen J."/>
            <person name="Kim Y.M."/>
            <person name="Honaas L."/>
            <person name="Yang Z."/>
            <person name="Spallek T."/>
            <person name="Conn C.E."/>
            <person name="Ichihashi Y."/>
            <person name="Cheong K."/>
            <person name="Cui S."/>
            <person name="Der J.P."/>
            <person name="Gundlach H."/>
            <person name="Jiao Y."/>
            <person name="Hori C."/>
            <person name="Ishida J.K."/>
            <person name="Kasahara H."/>
            <person name="Kiba T."/>
            <person name="Kim M.S."/>
            <person name="Koo N."/>
            <person name="Laohavisit A."/>
            <person name="Lee Y.H."/>
            <person name="Lumba S."/>
            <person name="McCourt P."/>
            <person name="Mortimer J.C."/>
            <person name="Mutuku J.M."/>
            <person name="Nomura T."/>
            <person name="Sasaki-Sekimoto Y."/>
            <person name="Seto Y."/>
            <person name="Wang Y."/>
            <person name="Wakatake T."/>
            <person name="Sakakibara H."/>
            <person name="Demura T."/>
            <person name="Yamaguchi S."/>
            <person name="Yoneyama K."/>
            <person name="Manabe R.I."/>
            <person name="Nelson D.C."/>
            <person name="Schulman A.H."/>
            <person name="Timko M.P."/>
            <person name="dePamphilis C.W."/>
            <person name="Choi D."/>
            <person name="Shirasu K."/>
        </authorList>
    </citation>
    <scope>NUCLEOTIDE SEQUENCE [LARGE SCALE GENOMIC DNA]</scope>
    <source>
        <strain evidence="3">cv. UVA1</strain>
    </source>
</reference>
<accession>A0A5A7PQ09</accession>
<sequence length="211" mass="24777">MRSRLLGMRRELMGRTEMLLLPIKISIGDSDMALESEARERNVTVSEAVSTNESRVQYTFKFTKYLNAYVLVYIGVSDKDKIICNVDEKDIAENLRKRLKNDQEEMEDKRRYKTHAHLYTIIKVARDVDLKYFELVDHDKVCSFQFQKHIPFNQFKRDQRPKVSDNAKDLVKKMLNPNVGRRPTAQQDLEHPRLQNVNKAPNVSLNEIVFC</sequence>
<dbReference type="OrthoDB" id="1744427at2759"/>
<dbReference type="EMBL" id="BKCP01004949">
    <property type="protein sequence ID" value="GER34738.1"/>
    <property type="molecule type" value="Genomic_DNA"/>
</dbReference>
<dbReference type="GO" id="GO:0016301">
    <property type="term" value="F:kinase activity"/>
    <property type="evidence" value="ECO:0007669"/>
    <property type="project" value="UniProtKB-KW"/>
</dbReference>
<keyword evidence="2" id="KW-0418">Kinase</keyword>
<name>A0A5A7PQ09_STRAF</name>
<gene>
    <name evidence="2" type="ORF">STAS_10990</name>
</gene>
<feature type="coiled-coil region" evidence="1">
    <location>
        <begin position="85"/>
        <end position="112"/>
    </location>
</feature>